<proteinExistence type="predicted"/>
<feature type="non-terminal residue" evidence="2">
    <location>
        <position position="58"/>
    </location>
</feature>
<accession>A0AAD4T392</accession>
<name>A0AAD4T392_9MAGN</name>
<gene>
    <name evidence="2" type="ORF">MKW98_024989</name>
</gene>
<feature type="compositionally biased region" description="Polar residues" evidence="1">
    <location>
        <begin position="1"/>
        <end position="18"/>
    </location>
</feature>
<evidence type="ECO:0000256" key="1">
    <source>
        <dbReference type="SAM" id="MobiDB-lite"/>
    </source>
</evidence>
<evidence type="ECO:0000313" key="3">
    <source>
        <dbReference type="Proteomes" id="UP001202328"/>
    </source>
</evidence>
<dbReference type="EMBL" id="JAJJMB010007077">
    <property type="protein sequence ID" value="KAI3932269.1"/>
    <property type="molecule type" value="Genomic_DNA"/>
</dbReference>
<sequence>MSPNLDYLNLNSKGSTAQTKRRERERDVKKPVRVVDKDVKKTMRAMDIANSSPVHILP</sequence>
<feature type="region of interest" description="Disordered" evidence="1">
    <location>
        <begin position="1"/>
        <end position="30"/>
    </location>
</feature>
<dbReference type="AlphaFoldDB" id="A0AAD4T392"/>
<comment type="caution">
    <text evidence="2">The sequence shown here is derived from an EMBL/GenBank/DDBJ whole genome shotgun (WGS) entry which is preliminary data.</text>
</comment>
<keyword evidence="3" id="KW-1185">Reference proteome</keyword>
<evidence type="ECO:0000313" key="2">
    <source>
        <dbReference type="EMBL" id="KAI3932269.1"/>
    </source>
</evidence>
<feature type="compositionally biased region" description="Basic and acidic residues" evidence="1">
    <location>
        <begin position="20"/>
        <end position="30"/>
    </location>
</feature>
<dbReference type="Proteomes" id="UP001202328">
    <property type="component" value="Unassembled WGS sequence"/>
</dbReference>
<protein>
    <submittedName>
        <fullName evidence="2">Uncharacterized protein</fullName>
    </submittedName>
</protein>
<reference evidence="2" key="1">
    <citation type="submission" date="2022-04" db="EMBL/GenBank/DDBJ databases">
        <title>A functionally conserved STORR gene fusion in Papaver species that diverged 16.8 million years ago.</title>
        <authorList>
            <person name="Catania T."/>
        </authorList>
    </citation>
    <scope>NUCLEOTIDE SEQUENCE</scope>
    <source>
        <strain evidence="2">S-188037</strain>
    </source>
</reference>
<organism evidence="2 3">
    <name type="scientific">Papaver atlanticum</name>
    <dbReference type="NCBI Taxonomy" id="357466"/>
    <lineage>
        <taxon>Eukaryota</taxon>
        <taxon>Viridiplantae</taxon>
        <taxon>Streptophyta</taxon>
        <taxon>Embryophyta</taxon>
        <taxon>Tracheophyta</taxon>
        <taxon>Spermatophyta</taxon>
        <taxon>Magnoliopsida</taxon>
        <taxon>Ranunculales</taxon>
        <taxon>Papaveraceae</taxon>
        <taxon>Papaveroideae</taxon>
        <taxon>Papaver</taxon>
    </lineage>
</organism>